<name>A0A0P1ITA7_9RHOB</name>
<reference evidence="6" key="1">
    <citation type="submission" date="2015-09" db="EMBL/GenBank/DDBJ databases">
        <authorList>
            <person name="Rodrigo-Torres Lidia"/>
            <person name="Arahal R.David."/>
        </authorList>
    </citation>
    <scope>NUCLEOTIDE SEQUENCE [LARGE SCALE GENOMIC DNA]</scope>
    <source>
        <strain evidence="6">CECT 5114</strain>
    </source>
</reference>
<sequence>MPQARFTAVSDHAVLVQLGDEISDKINLEIQSLDRAIAAAGINGFLESIPAFVNILVVFDPLVTDHGSIEAAIKPLLADVSAVQGRGTERVVRVCYDLDIAPDLSEVAAQAGLSEDTVINMHLGASYRVGMYGFAPGYAYLSGVNEAIQVPRKPSALRDVPAGSVIIAGPQCLVTTLTMPTGWSIIGRSPTEILTDNPRHPFLFDVGDTVRFERIDRATFEAEKGLRHG</sequence>
<dbReference type="EMBL" id="CYUE01000020">
    <property type="protein sequence ID" value="CUK26694.1"/>
    <property type="molecule type" value="Genomic_DNA"/>
</dbReference>
<dbReference type="RefSeq" id="WP_058315557.1">
    <property type="nucleotide sequence ID" value="NZ_CYTO01000009.1"/>
</dbReference>
<dbReference type="PANTHER" id="PTHR34698">
    <property type="entry name" value="5-OXOPROLINASE SUBUNIT B"/>
    <property type="match status" value="1"/>
</dbReference>
<dbReference type="InterPro" id="IPR010016">
    <property type="entry name" value="PxpB"/>
</dbReference>
<dbReference type="Gene3D" id="3.30.1360.40">
    <property type="match status" value="1"/>
</dbReference>
<accession>A0A0P1ITA7</accession>
<keyword evidence="6" id="KW-1185">Reference proteome</keyword>
<protein>
    <submittedName>
        <fullName evidence="5">Sporulation inhibitor KipI</fullName>
    </submittedName>
</protein>
<dbReference type="Pfam" id="PF02682">
    <property type="entry name" value="CT_C_D"/>
    <property type="match status" value="1"/>
</dbReference>
<evidence type="ECO:0000313" key="6">
    <source>
        <dbReference type="Proteomes" id="UP000051184"/>
    </source>
</evidence>
<dbReference type="InterPro" id="IPR029000">
    <property type="entry name" value="Cyclophilin-like_dom_sf"/>
</dbReference>
<dbReference type="OrthoDB" id="9778567at2"/>
<evidence type="ECO:0000313" key="5">
    <source>
        <dbReference type="EMBL" id="CUK26694.1"/>
    </source>
</evidence>
<dbReference type="SUPFAM" id="SSF50891">
    <property type="entry name" value="Cyclophilin-like"/>
    <property type="match status" value="1"/>
</dbReference>
<dbReference type="STRING" id="1715691.TA5113_01339"/>
<evidence type="ECO:0000256" key="1">
    <source>
        <dbReference type="ARBA" id="ARBA00022741"/>
    </source>
</evidence>
<evidence type="ECO:0000256" key="2">
    <source>
        <dbReference type="ARBA" id="ARBA00022801"/>
    </source>
</evidence>
<dbReference type="SUPFAM" id="SSF160467">
    <property type="entry name" value="PH0987 N-terminal domain-like"/>
    <property type="match status" value="1"/>
</dbReference>
<feature type="domain" description="Carboxyltransferase" evidence="4">
    <location>
        <begin position="4"/>
        <end position="204"/>
    </location>
</feature>
<proteinExistence type="predicted"/>
<dbReference type="PANTHER" id="PTHR34698:SF2">
    <property type="entry name" value="5-OXOPROLINASE SUBUNIT B"/>
    <property type="match status" value="1"/>
</dbReference>
<gene>
    <name evidence="5" type="primary">kipI</name>
    <name evidence="5" type="ORF">TA5114_02510</name>
</gene>
<dbReference type="GO" id="GO:0005524">
    <property type="term" value="F:ATP binding"/>
    <property type="evidence" value="ECO:0007669"/>
    <property type="project" value="UniProtKB-KW"/>
</dbReference>
<keyword evidence="2" id="KW-0378">Hydrolase</keyword>
<dbReference type="Proteomes" id="UP000051184">
    <property type="component" value="Unassembled WGS sequence"/>
</dbReference>
<dbReference type="Gene3D" id="2.40.100.10">
    <property type="entry name" value="Cyclophilin-like"/>
    <property type="match status" value="1"/>
</dbReference>
<evidence type="ECO:0000259" key="4">
    <source>
        <dbReference type="SMART" id="SM00796"/>
    </source>
</evidence>
<dbReference type="SMART" id="SM00796">
    <property type="entry name" value="AHS1"/>
    <property type="match status" value="1"/>
</dbReference>
<dbReference type="AlphaFoldDB" id="A0A0P1ITA7"/>
<dbReference type="GO" id="GO:0016787">
    <property type="term" value="F:hydrolase activity"/>
    <property type="evidence" value="ECO:0007669"/>
    <property type="project" value="UniProtKB-KW"/>
</dbReference>
<organism evidence="5 6">
    <name type="scientific">Cognatishimia activa</name>
    <dbReference type="NCBI Taxonomy" id="1715691"/>
    <lineage>
        <taxon>Bacteria</taxon>
        <taxon>Pseudomonadati</taxon>
        <taxon>Pseudomonadota</taxon>
        <taxon>Alphaproteobacteria</taxon>
        <taxon>Rhodobacterales</taxon>
        <taxon>Paracoccaceae</taxon>
        <taxon>Cognatishimia</taxon>
    </lineage>
</organism>
<evidence type="ECO:0000256" key="3">
    <source>
        <dbReference type="ARBA" id="ARBA00022840"/>
    </source>
</evidence>
<keyword evidence="3" id="KW-0067">ATP-binding</keyword>
<dbReference type="InterPro" id="IPR003833">
    <property type="entry name" value="CT_C_D"/>
</dbReference>
<keyword evidence="1" id="KW-0547">Nucleotide-binding</keyword>